<dbReference type="GO" id="GO:0006281">
    <property type="term" value="P:DNA repair"/>
    <property type="evidence" value="ECO:0007669"/>
    <property type="project" value="UniProtKB-KW"/>
</dbReference>
<dbReference type="FunFam" id="3.40.50.300:FF:002884">
    <property type="entry name" value="ATP-dependent DNA helicase"/>
    <property type="match status" value="1"/>
</dbReference>
<dbReference type="PANTHER" id="PTHR10492:SF100">
    <property type="entry name" value="ATP-DEPENDENT DNA HELICASE"/>
    <property type="match status" value="1"/>
</dbReference>
<dbReference type="PANTHER" id="PTHR10492">
    <property type="match status" value="1"/>
</dbReference>
<dbReference type="GO" id="GO:0005524">
    <property type="term" value="F:ATP binding"/>
    <property type="evidence" value="ECO:0007669"/>
    <property type="project" value="UniProtKB-KW"/>
</dbReference>
<dbReference type="InterPro" id="IPR027417">
    <property type="entry name" value="P-loop_NTPase"/>
</dbReference>
<organism evidence="4 5">
    <name type="scientific">Coffea arabica</name>
    <name type="common">Arabian coffee</name>
    <dbReference type="NCBI Taxonomy" id="13443"/>
    <lineage>
        <taxon>Eukaryota</taxon>
        <taxon>Viridiplantae</taxon>
        <taxon>Streptophyta</taxon>
        <taxon>Embryophyta</taxon>
        <taxon>Tracheophyta</taxon>
        <taxon>Spermatophyta</taxon>
        <taxon>Magnoliopsida</taxon>
        <taxon>eudicotyledons</taxon>
        <taxon>Gunneridae</taxon>
        <taxon>Pentapetalae</taxon>
        <taxon>asterids</taxon>
        <taxon>lamiids</taxon>
        <taxon>Gentianales</taxon>
        <taxon>Rubiaceae</taxon>
        <taxon>Ixoroideae</taxon>
        <taxon>Gardenieae complex</taxon>
        <taxon>Bertiereae - Coffeeae clade</taxon>
        <taxon>Coffeeae</taxon>
        <taxon>Coffea</taxon>
    </lineage>
</organism>
<proteinExistence type="inferred from homology"/>
<dbReference type="Pfam" id="PF05970">
    <property type="entry name" value="PIF1"/>
    <property type="match status" value="1"/>
</dbReference>
<feature type="domain" description="DNA helicase Pif1-like DEAD-box helicase" evidence="2">
    <location>
        <begin position="1"/>
        <end position="94"/>
    </location>
</feature>
<dbReference type="GO" id="GO:0006310">
    <property type="term" value="P:DNA recombination"/>
    <property type="evidence" value="ECO:0007669"/>
    <property type="project" value="UniProtKB-KW"/>
</dbReference>
<evidence type="ECO:0000313" key="4">
    <source>
        <dbReference type="Proteomes" id="UP001652660"/>
    </source>
</evidence>
<name>A0A6P6W233_COFAR</name>
<dbReference type="SUPFAM" id="SSF52540">
    <property type="entry name" value="P-loop containing nucleoside triphosphate hydrolases"/>
    <property type="match status" value="1"/>
</dbReference>
<dbReference type="RefSeq" id="XP_027109454.1">
    <property type="nucleotide sequence ID" value="XM_027253653.1"/>
</dbReference>
<evidence type="ECO:0000313" key="5">
    <source>
        <dbReference type="RefSeq" id="XP_027109454.1"/>
    </source>
</evidence>
<dbReference type="GO" id="GO:0000723">
    <property type="term" value="P:telomere maintenance"/>
    <property type="evidence" value="ECO:0007669"/>
    <property type="project" value="InterPro"/>
</dbReference>
<keyword evidence="1" id="KW-0227">DNA damage</keyword>
<evidence type="ECO:0000259" key="2">
    <source>
        <dbReference type="Pfam" id="PF05970"/>
    </source>
</evidence>
<evidence type="ECO:0000259" key="3">
    <source>
        <dbReference type="Pfam" id="PF21530"/>
    </source>
</evidence>
<keyword evidence="1" id="KW-0067">ATP-binding</keyword>
<dbReference type="OrthoDB" id="1929541at2759"/>
<gene>
    <name evidence="5" type="primary">LOC113729347</name>
</gene>
<dbReference type="GeneID" id="113729347"/>
<sequence length="453" mass="50470">MAKKYAIESFDRVLRDLLNSDQIFGGKLIVFGGNFQQTLPIVHKDQREDYISASLINSYIWPHLQKIRLTENMRAILDPSFSDFLLNIGNGTQATIADDKIQLPSSIIVSFINDDQQSLHILIDTVYPSLSSFCPHNSTLINRAILSTTNDIVREINQILIQKFPGEEIKYISFDETIDPTKQADHGDFLNTIHPPGLPPHLLILKPNCPVILLRNLNPAQGLCNGTPMICLNFNKNIIHAQISVGIHSGKQVFIPRIPLHSSNDESYPIPFKRTQFPISLCFAMTINKSQGQTLDFVGLYLKEPVFSHGQLYVALSRARTANDVKILLRRIASDSLSSMDDKCTPVNSLTNKSKVVLLELNLLQKLLQNGTEDNTFPQWTFFGRRIHHPRRNPCCLQHHFCSLGGNGGAAAIDVAAAATVGAPASLAVDTEVKLKLKLKGQYYGDLLSSEEH</sequence>
<dbReference type="EC" id="5.6.2.3" evidence="1"/>
<reference evidence="4" key="1">
    <citation type="journal article" date="2025" name="Foods">
        <title>Unveiling the Microbial Signatures of Arabica Coffee Cherries: Insights into Ripeness Specific Diversity, Functional Traits, and Implications for Quality and Safety.</title>
        <authorList>
            <consortium name="RefSeq"/>
            <person name="Tenea G.N."/>
            <person name="Cifuentes V."/>
            <person name="Reyes P."/>
            <person name="Cevallos-Vallejos M."/>
        </authorList>
    </citation>
    <scope>NUCLEOTIDE SEQUENCE [LARGE SCALE GENOMIC DNA]</scope>
</reference>
<dbReference type="Pfam" id="PF21530">
    <property type="entry name" value="Pif1_2B_dom"/>
    <property type="match status" value="1"/>
</dbReference>
<accession>A0A6P6W233</accession>
<feature type="domain" description="DNA helicase Pif1-like 2B" evidence="3">
    <location>
        <begin position="188"/>
        <end position="233"/>
    </location>
</feature>
<keyword evidence="1" id="KW-0234">DNA repair</keyword>
<keyword evidence="1" id="KW-0378">Hydrolase</keyword>
<protein>
    <recommendedName>
        <fullName evidence="1">ATP-dependent DNA helicase</fullName>
        <ecNumber evidence="1">5.6.2.3</ecNumber>
    </recommendedName>
</protein>
<dbReference type="InterPro" id="IPR049163">
    <property type="entry name" value="Pif1-like_2B_dom"/>
</dbReference>
<dbReference type="AlphaFoldDB" id="A0A6P6W233"/>
<dbReference type="Proteomes" id="UP001652660">
    <property type="component" value="Chromosome 2e"/>
</dbReference>
<keyword evidence="4" id="KW-1185">Reference proteome</keyword>
<comment type="similarity">
    <text evidence="1">Belongs to the helicase family.</text>
</comment>
<dbReference type="GO" id="GO:0016787">
    <property type="term" value="F:hydrolase activity"/>
    <property type="evidence" value="ECO:0007669"/>
    <property type="project" value="UniProtKB-KW"/>
</dbReference>
<evidence type="ECO:0000256" key="1">
    <source>
        <dbReference type="RuleBase" id="RU363044"/>
    </source>
</evidence>
<keyword evidence="1" id="KW-0347">Helicase</keyword>
<keyword evidence="1" id="KW-0547">Nucleotide-binding</keyword>
<dbReference type="Gene3D" id="3.40.50.300">
    <property type="entry name" value="P-loop containing nucleotide triphosphate hydrolases"/>
    <property type="match status" value="1"/>
</dbReference>
<dbReference type="InterPro" id="IPR010285">
    <property type="entry name" value="DNA_helicase_pif1-like_DEAD"/>
</dbReference>
<comment type="catalytic activity">
    <reaction evidence="1">
        <text>ATP + H2O = ADP + phosphate + H(+)</text>
        <dbReference type="Rhea" id="RHEA:13065"/>
        <dbReference type="ChEBI" id="CHEBI:15377"/>
        <dbReference type="ChEBI" id="CHEBI:15378"/>
        <dbReference type="ChEBI" id="CHEBI:30616"/>
        <dbReference type="ChEBI" id="CHEBI:43474"/>
        <dbReference type="ChEBI" id="CHEBI:456216"/>
        <dbReference type="EC" id="5.6.2.3"/>
    </reaction>
</comment>
<comment type="cofactor">
    <cofactor evidence="1">
        <name>Mg(2+)</name>
        <dbReference type="ChEBI" id="CHEBI:18420"/>
    </cofactor>
</comment>
<reference evidence="5" key="2">
    <citation type="submission" date="2025-08" db="UniProtKB">
        <authorList>
            <consortium name="RefSeq"/>
        </authorList>
    </citation>
    <scope>IDENTIFICATION</scope>
    <source>
        <tissue evidence="5">Leaves</tissue>
    </source>
</reference>
<dbReference type="CDD" id="cd18809">
    <property type="entry name" value="SF1_C_RecD"/>
    <property type="match status" value="1"/>
</dbReference>
<keyword evidence="1" id="KW-0233">DNA recombination</keyword>
<dbReference type="GO" id="GO:0043139">
    <property type="term" value="F:5'-3' DNA helicase activity"/>
    <property type="evidence" value="ECO:0007669"/>
    <property type="project" value="UniProtKB-EC"/>
</dbReference>